<dbReference type="RefSeq" id="WP_322597608.1">
    <property type="nucleotide sequence ID" value="NZ_BAAAPT010000002.1"/>
</dbReference>
<feature type="compositionally biased region" description="Polar residues" evidence="1">
    <location>
        <begin position="49"/>
        <end position="59"/>
    </location>
</feature>
<evidence type="ECO:0000313" key="3">
    <source>
        <dbReference type="EMBL" id="MDZ8162201.1"/>
    </source>
</evidence>
<name>A0ABU5N841_9MICO</name>
<gene>
    <name evidence="3" type="ORF">R2Q92_10155</name>
</gene>
<dbReference type="InterPro" id="IPR054262">
    <property type="entry name" value="DUF6993"/>
</dbReference>
<evidence type="ECO:0000313" key="4">
    <source>
        <dbReference type="Proteomes" id="UP001291912"/>
    </source>
</evidence>
<feature type="domain" description="DUF6993" evidence="2">
    <location>
        <begin position="90"/>
        <end position="173"/>
    </location>
</feature>
<protein>
    <recommendedName>
        <fullName evidence="2">DUF6993 domain-containing protein</fullName>
    </recommendedName>
</protein>
<proteinExistence type="predicted"/>
<dbReference type="Proteomes" id="UP001291912">
    <property type="component" value="Unassembled WGS sequence"/>
</dbReference>
<evidence type="ECO:0000256" key="1">
    <source>
        <dbReference type="SAM" id="MobiDB-lite"/>
    </source>
</evidence>
<sequence>MSPRLRVALLPRPTPIRPGSASRRGVGVLSLVGVIALAGCGVFAPESEPATTPTMSIDVTPTPTPTPEEPALDPDGTAQDNLAYFTLIVEEVWAGEDRASGRAYVDALVAAGFDKDAMQVTEDMSTVGNPAESIQFSVEWGQECLVGQVGPATGDPFTVVVDVLPGGGCLVGDTRVIDW</sequence>
<evidence type="ECO:0000259" key="2">
    <source>
        <dbReference type="Pfam" id="PF22504"/>
    </source>
</evidence>
<accession>A0ABU5N841</accession>
<keyword evidence="4" id="KW-1185">Reference proteome</keyword>
<dbReference type="Pfam" id="PF22504">
    <property type="entry name" value="DUF6993"/>
    <property type="match status" value="1"/>
</dbReference>
<comment type="caution">
    <text evidence="3">The sequence shown here is derived from an EMBL/GenBank/DDBJ whole genome shotgun (WGS) entry which is preliminary data.</text>
</comment>
<dbReference type="EMBL" id="JAWJYN010000002">
    <property type="protein sequence ID" value="MDZ8162201.1"/>
    <property type="molecule type" value="Genomic_DNA"/>
</dbReference>
<reference evidence="3 4" key="1">
    <citation type="submission" date="2023-10" db="EMBL/GenBank/DDBJ databases">
        <title>Microbacterium xanthum sp. nov., isolated from seaweed.</title>
        <authorList>
            <person name="Lee S.D."/>
        </authorList>
    </citation>
    <scope>NUCLEOTIDE SEQUENCE [LARGE SCALE GENOMIC DNA]</scope>
    <source>
        <strain evidence="3 4">KCTC 19124</strain>
    </source>
</reference>
<feature type="region of interest" description="Disordered" evidence="1">
    <location>
        <begin position="47"/>
        <end position="75"/>
    </location>
</feature>
<organism evidence="3 4">
    <name type="scientific">Microbacterium aquimaris</name>
    <dbReference type="NCBI Taxonomy" id="459816"/>
    <lineage>
        <taxon>Bacteria</taxon>
        <taxon>Bacillati</taxon>
        <taxon>Actinomycetota</taxon>
        <taxon>Actinomycetes</taxon>
        <taxon>Micrococcales</taxon>
        <taxon>Microbacteriaceae</taxon>
        <taxon>Microbacterium</taxon>
    </lineage>
</organism>